<reference evidence="2 3" key="1">
    <citation type="submission" date="2018-07" db="EMBL/GenBank/DDBJ databases">
        <authorList>
            <person name="Quirk P.G."/>
            <person name="Krulwich T.A."/>
        </authorList>
    </citation>
    <scope>NUCLEOTIDE SEQUENCE [LARGE SCALE GENOMIC DNA]</scope>
    <source>
        <strain evidence="2 3">CC-BB4</strain>
    </source>
</reference>
<keyword evidence="1" id="KW-0472">Membrane</keyword>
<dbReference type="AlphaFoldDB" id="A0A345ZT55"/>
<dbReference type="Proteomes" id="UP000254889">
    <property type="component" value="Chromosome"/>
</dbReference>
<sequence length="66" mass="7124">MTYIITVVASSVFNGDVDHFRTVRVMILIRFAISIFALALLGLALSLSSAQSEQDNPVDVAVVTAR</sequence>
<gene>
    <name evidence="2" type="ORF">DW352_05970</name>
</gene>
<proteinExistence type="predicted"/>
<dbReference type="EMBL" id="CP031417">
    <property type="protein sequence ID" value="AXK80102.1"/>
    <property type="molecule type" value="Genomic_DNA"/>
</dbReference>
<organism evidence="2 3">
    <name type="scientific">Pseudolabrys taiwanensis</name>
    <dbReference type="NCBI Taxonomy" id="331696"/>
    <lineage>
        <taxon>Bacteria</taxon>
        <taxon>Pseudomonadati</taxon>
        <taxon>Pseudomonadota</taxon>
        <taxon>Alphaproteobacteria</taxon>
        <taxon>Hyphomicrobiales</taxon>
        <taxon>Xanthobacteraceae</taxon>
        <taxon>Pseudolabrys</taxon>
    </lineage>
</organism>
<keyword evidence="1" id="KW-0812">Transmembrane</keyword>
<evidence type="ECO:0000313" key="2">
    <source>
        <dbReference type="EMBL" id="AXK80102.1"/>
    </source>
</evidence>
<name>A0A345ZT55_9HYPH</name>
<keyword evidence="1" id="KW-1133">Transmembrane helix</keyword>
<protein>
    <submittedName>
        <fullName evidence="2">Uncharacterized protein</fullName>
    </submittedName>
</protein>
<dbReference type="KEGG" id="ptaw:DW352_05970"/>
<evidence type="ECO:0000256" key="1">
    <source>
        <dbReference type="SAM" id="Phobius"/>
    </source>
</evidence>
<accession>A0A345ZT55</accession>
<keyword evidence="3" id="KW-1185">Reference proteome</keyword>
<evidence type="ECO:0000313" key="3">
    <source>
        <dbReference type="Proteomes" id="UP000254889"/>
    </source>
</evidence>
<feature type="transmembrane region" description="Helical" evidence="1">
    <location>
        <begin position="27"/>
        <end position="47"/>
    </location>
</feature>